<evidence type="ECO:0000256" key="1">
    <source>
        <dbReference type="ARBA" id="ARBA00018672"/>
    </source>
</evidence>
<dbReference type="InterPro" id="IPR039420">
    <property type="entry name" value="WalR-like"/>
</dbReference>
<keyword evidence="5 9" id="KW-0238">DNA-binding</keyword>
<dbReference type="PROSITE" id="PS51755">
    <property type="entry name" value="OMPR_PHOB"/>
    <property type="match status" value="1"/>
</dbReference>
<gene>
    <name evidence="12" type="ORF">SAMN02745217_02187</name>
</gene>
<dbReference type="PANTHER" id="PTHR48111:SF2">
    <property type="entry name" value="RESPONSE REGULATOR SAER"/>
    <property type="match status" value="1"/>
</dbReference>
<evidence type="ECO:0000256" key="3">
    <source>
        <dbReference type="ARBA" id="ARBA00023012"/>
    </source>
</evidence>
<dbReference type="GO" id="GO:0005829">
    <property type="term" value="C:cytosol"/>
    <property type="evidence" value="ECO:0007669"/>
    <property type="project" value="TreeGrafter"/>
</dbReference>
<feature type="modified residue" description="4-aspartylphosphate" evidence="8">
    <location>
        <position position="52"/>
    </location>
</feature>
<dbReference type="OrthoDB" id="1655504at2"/>
<protein>
    <recommendedName>
        <fullName evidence="1">Stage 0 sporulation protein A homolog</fullName>
    </recommendedName>
</protein>
<accession>A0A1M7Y980</accession>
<organism evidence="12 13">
    <name type="scientific">Anaerocolumna xylanovorans DSM 12503</name>
    <dbReference type="NCBI Taxonomy" id="1121345"/>
    <lineage>
        <taxon>Bacteria</taxon>
        <taxon>Bacillati</taxon>
        <taxon>Bacillota</taxon>
        <taxon>Clostridia</taxon>
        <taxon>Lachnospirales</taxon>
        <taxon>Lachnospiraceae</taxon>
        <taxon>Anaerocolumna</taxon>
    </lineage>
</organism>
<evidence type="ECO:0000259" key="10">
    <source>
        <dbReference type="PROSITE" id="PS50110"/>
    </source>
</evidence>
<dbReference type="Gene3D" id="1.10.10.10">
    <property type="entry name" value="Winged helix-like DNA-binding domain superfamily/Winged helix DNA-binding domain"/>
    <property type="match status" value="1"/>
</dbReference>
<dbReference type="InterPro" id="IPR001867">
    <property type="entry name" value="OmpR/PhoB-type_DNA-bd"/>
</dbReference>
<dbReference type="Pfam" id="PF00072">
    <property type="entry name" value="Response_reg"/>
    <property type="match status" value="1"/>
</dbReference>
<evidence type="ECO:0000256" key="5">
    <source>
        <dbReference type="ARBA" id="ARBA00023125"/>
    </source>
</evidence>
<keyword evidence="3" id="KW-0902">Two-component regulatory system</keyword>
<dbReference type="SMART" id="SM00862">
    <property type="entry name" value="Trans_reg_C"/>
    <property type="match status" value="1"/>
</dbReference>
<evidence type="ECO:0000256" key="6">
    <source>
        <dbReference type="ARBA" id="ARBA00023163"/>
    </source>
</evidence>
<keyword evidence="2 8" id="KW-0597">Phosphoprotein</keyword>
<dbReference type="CDD" id="cd00383">
    <property type="entry name" value="trans_reg_C"/>
    <property type="match status" value="1"/>
</dbReference>
<feature type="domain" description="Response regulatory" evidence="10">
    <location>
        <begin position="3"/>
        <end position="116"/>
    </location>
</feature>
<dbReference type="GO" id="GO:0006355">
    <property type="term" value="P:regulation of DNA-templated transcription"/>
    <property type="evidence" value="ECO:0007669"/>
    <property type="project" value="InterPro"/>
</dbReference>
<dbReference type="Proteomes" id="UP000184612">
    <property type="component" value="Unassembled WGS sequence"/>
</dbReference>
<dbReference type="SMART" id="SM00448">
    <property type="entry name" value="REC"/>
    <property type="match status" value="1"/>
</dbReference>
<evidence type="ECO:0000313" key="13">
    <source>
        <dbReference type="Proteomes" id="UP000184612"/>
    </source>
</evidence>
<dbReference type="InterPro" id="IPR036388">
    <property type="entry name" value="WH-like_DNA-bd_sf"/>
</dbReference>
<dbReference type="GO" id="GO:0000156">
    <property type="term" value="F:phosphorelay response regulator activity"/>
    <property type="evidence" value="ECO:0007669"/>
    <property type="project" value="TreeGrafter"/>
</dbReference>
<evidence type="ECO:0000256" key="7">
    <source>
        <dbReference type="ARBA" id="ARBA00024867"/>
    </source>
</evidence>
<evidence type="ECO:0000259" key="11">
    <source>
        <dbReference type="PROSITE" id="PS51755"/>
    </source>
</evidence>
<evidence type="ECO:0000256" key="2">
    <source>
        <dbReference type="ARBA" id="ARBA00022553"/>
    </source>
</evidence>
<dbReference type="InterPro" id="IPR001789">
    <property type="entry name" value="Sig_transdc_resp-reg_receiver"/>
</dbReference>
<keyword evidence="4" id="KW-0805">Transcription regulation</keyword>
<reference evidence="12 13" key="1">
    <citation type="submission" date="2016-12" db="EMBL/GenBank/DDBJ databases">
        <authorList>
            <person name="Song W.-J."/>
            <person name="Kurnit D.M."/>
        </authorList>
    </citation>
    <scope>NUCLEOTIDE SEQUENCE [LARGE SCALE GENOMIC DNA]</scope>
    <source>
        <strain evidence="12 13">DSM 12503</strain>
    </source>
</reference>
<dbReference type="PROSITE" id="PS50110">
    <property type="entry name" value="RESPONSE_REGULATORY"/>
    <property type="match status" value="1"/>
</dbReference>
<keyword evidence="6" id="KW-0804">Transcription</keyword>
<evidence type="ECO:0000256" key="8">
    <source>
        <dbReference type="PROSITE-ProRule" id="PRU00169"/>
    </source>
</evidence>
<dbReference type="GO" id="GO:0000976">
    <property type="term" value="F:transcription cis-regulatory region binding"/>
    <property type="evidence" value="ECO:0007669"/>
    <property type="project" value="TreeGrafter"/>
</dbReference>
<sequence length="227" mass="26692">MCKILIIEDNKDVNFMLYETLSEAGYKLCSAYTGIEGVHKIKNEEWDLILLDIMLPFKSGDAVLKEVREFSDVPVIIISAKDMVRTKIDLLKLGADDYITKPFDLEEVAARVETLLRRVRRQKEKEQIYTFKELALNGNAKRFYVMEEEVELTAKEYLIMELFLKNQDKIFTKAKLYETIWEEEYLGDDNTVKTHISNLRNKLKNANSREEYIETVWGLGYRLNKRL</sequence>
<dbReference type="SUPFAM" id="SSF52172">
    <property type="entry name" value="CheY-like"/>
    <property type="match status" value="1"/>
</dbReference>
<evidence type="ECO:0000256" key="9">
    <source>
        <dbReference type="PROSITE-ProRule" id="PRU01091"/>
    </source>
</evidence>
<evidence type="ECO:0000313" key="12">
    <source>
        <dbReference type="EMBL" id="SHO49193.1"/>
    </source>
</evidence>
<dbReference type="AlphaFoldDB" id="A0A1M7Y980"/>
<dbReference type="GO" id="GO:0032993">
    <property type="term" value="C:protein-DNA complex"/>
    <property type="evidence" value="ECO:0007669"/>
    <property type="project" value="TreeGrafter"/>
</dbReference>
<feature type="DNA-binding region" description="OmpR/PhoB-type" evidence="9">
    <location>
        <begin position="126"/>
        <end position="225"/>
    </location>
</feature>
<dbReference type="PANTHER" id="PTHR48111">
    <property type="entry name" value="REGULATOR OF RPOS"/>
    <property type="match status" value="1"/>
</dbReference>
<evidence type="ECO:0000256" key="4">
    <source>
        <dbReference type="ARBA" id="ARBA00023015"/>
    </source>
</evidence>
<name>A0A1M7Y980_9FIRM</name>
<dbReference type="RefSeq" id="WP_073588887.1">
    <property type="nucleotide sequence ID" value="NZ_FRFD01000006.1"/>
</dbReference>
<dbReference type="EMBL" id="FRFD01000006">
    <property type="protein sequence ID" value="SHO49193.1"/>
    <property type="molecule type" value="Genomic_DNA"/>
</dbReference>
<proteinExistence type="predicted"/>
<keyword evidence="13" id="KW-1185">Reference proteome</keyword>
<feature type="domain" description="OmpR/PhoB-type" evidence="11">
    <location>
        <begin position="126"/>
        <end position="225"/>
    </location>
</feature>
<dbReference type="FunFam" id="1.10.10.10:FF:000018">
    <property type="entry name" value="DNA-binding response regulator ResD"/>
    <property type="match status" value="1"/>
</dbReference>
<dbReference type="Pfam" id="PF00486">
    <property type="entry name" value="Trans_reg_C"/>
    <property type="match status" value="1"/>
</dbReference>
<dbReference type="Gene3D" id="3.40.50.2300">
    <property type="match status" value="1"/>
</dbReference>
<comment type="function">
    <text evidence="7">May play the central regulatory role in sporulation. It may be an element of the effector pathway responsible for the activation of sporulation genes in response to nutritional stress. Spo0A may act in concert with spo0H (a sigma factor) to control the expression of some genes that are critical to the sporulation process.</text>
</comment>
<dbReference type="Gene3D" id="6.10.250.690">
    <property type="match status" value="1"/>
</dbReference>
<dbReference type="STRING" id="1121345.SAMN02745217_02187"/>
<dbReference type="InterPro" id="IPR011006">
    <property type="entry name" value="CheY-like_superfamily"/>
</dbReference>